<dbReference type="Proteomes" id="UP000625247">
    <property type="component" value="Unassembled WGS sequence"/>
</dbReference>
<organism evidence="1 2">
    <name type="scientific">Pseudomonas lutea</name>
    <dbReference type="NCBI Taxonomy" id="243924"/>
    <lineage>
        <taxon>Bacteria</taxon>
        <taxon>Pseudomonadati</taxon>
        <taxon>Pseudomonadota</taxon>
        <taxon>Gammaproteobacteria</taxon>
        <taxon>Pseudomonadales</taxon>
        <taxon>Pseudomonadaceae</taxon>
        <taxon>Pseudomonas</taxon>
    </lineage>
</organism>
<protein>
    <submittedName>
        <fullName evidence="1">Uncharacterized protein</fullName>
    </submittedName>
</protein>
<comment type="caution">
    <text evidence="1">The sequence shown here is derived from an EMBL/GenBank/DDBJ whole genome shotgun (WGS) entry which is preliminary data.</text>
</comment>
<evidence type="ECO:0000313" key="1">
    <source>
        <dbReference type="EMBL" id="MBD8120466.1"/>
    </source>
</evidence>
<reference evidence="1 2" key="1">
    <citation type="journal article" date="2020" name="FEMS Microbiol. Ecol.">
        <title>Temporal dynamics of bacterial communities during seed development and maturation.</title>
        <authorList>
            <person name="Chesneau G."/>
            <person name="Torres-Cortes G."/>
            <person name="Briand M."/>
            <person name="Darrasse A."/>
            <person name="Preveaux A."/>
            <person name="Marais C."/>
            <person name="Jacques M.A."/>
            <person name="Shade A."/>
            <person name="Barret M."/>
        </authorList>
    </citation>
    <scope>NUCLEOTIDE SEQUENCE [LARGE SCALE GENOMIC DNA]</scope>
    <source>
        <strain evidence="1 2">CFBP13723</strain>
    </source>
</reference>
<evidence type="ECO:0000313" key="2">
    <source>
        <dbReference type="Proteomes" id="UP000625247"/>
    </source>
</evidence>
<dbReference type="EMBL" id="JACYNP010000002">
    <property type="protein sequence ID" value="MBD8120466.1"/>
    <property type="molecule type" value="Genomic_DNA"/>
</dbReference>
<gene>
    <name evidence="1" type="ORF">IFT62_04515</name>
</gene>
<name>A0ABR9A3C5_9PSED</name>
<accession>A0ABR9A3C5</accession>
<keyword evidence="2" id="KW-1185">Reference proteome</keyword>
<proteinExistence type="predicted"/>
<sequence length="46" mass="5288">MVAIDRRKFKAVNHRDRNVTSAELKRWMEAIEASIARYVAALDVAD</sequence>